<evidence type="ECO:0000256" key="7">
    <source>
        <dbReference type="ARBA" id="ARBA00023170"/>
    </source>
</evidence>
<keyword evidence="7" id="KW-0675">Receptor</keyword>
<feature type="signal peptide" evidence="8">
    <location>
        <begin position="1"/>
        <end position="17"/>
    </location>
</feature>
<dbReference type="Gene3D" id="2.60.40.10">
    <property type="entry name" value="Immunoglobulins"/>
    <property type="match status" value="1"/>
</dbReference>
<dbReference type="PANTHER" id="PTHR23037">
    <property type="entry name" value="CYTOKINE RECEPTOR"/>
    <property type="match status" value="1"/>
</dbReference>
<evidence type="ECO:0000256" key="8">
    <source>
        <dbReference type="SAM" id="SignalP"/>
    </source>
</evidence>
<evidence type="ECO:0000256" key="3">
    <source>
        <dbReference type="ARBA" id="ARBA00022692"/>
    </source>
</evidence>
<dbReference type="InterPro" id="IPR015319">
    <property type="entry name" value="IL-4_rcpt-alpha_N"/>
</dbReference>
<organism evidence="10 11">
    <name type="scientific">Anser brachyrhynchus</name>
    <name type="common">Pink-footed goose</name>
    <dbReference type="NCBI Taxonomy" id="132585"/>
    <lineage>
        <taxon>Eukaryota</taxon>
        <taxon>Metazoa</taxon>
        <taxon>Chordata</taxon>
        <taxon>Craniata</taxon>
        <taxon>Vertebrata</taxon>
        <taxon>Euteleostomi</taxon>
        <taxon>Archelosauria</taxon>
        <taxon>Archosauria</taxon>
        <taxon>Dinosauria</taxon>
        <taxon>Saurischia</taxon>
        <taxon>Theropoda</taxon>
        <taxon>Coelurosauria</taxon>
        <taxon>Aves</taxon>
        <taxon>Neognathae</taxon>
        <taxon>Galloanserae</taxon>
        <taxon>Anseriformes</taxon>
        <taxon>Anatidae</taxon>
        <taxon>Anserinae</taxon>
        <taxon>Anser</taxon>
    </lineage>
</organism>
<dbReference type="InterPro" id="IPR036116">
    <property type="entry name" value="FN3_sf"/>
</dbReference>
<dbReference type="Proteomes" id="UP000694426">
    <property type="component" value="Unplaced"/>
</dbReference>
<dbReference type="GO" id="GO:0009897">
    <property type="term" value="C:external side of plasma membrane"/>
    <property type="evidence" value="ECO:0007669"/>
    <property type="project" value="TreeGrafter"/>
</dbReference>
<evidence type="ECO:0000256" key="4">
    <source>
        <dbReference type="ARBA" id="ARBA00022729"/>
    </source>
</evidence>
<dbReference type="Ensembl" id="ENSABRT00000035882.1">
    <property type="protein sequence ID" value="ENSABRP00000025642.1"/>
    <property type="gene ID" value="ENSABRG00000021476.1"/>
</dbReference>
<feature type="domain" description="Interleukin-4 receptor alpha N-terminal" evidence="9">
    <location>
        <begin position="16"/>
        <end position="106"/>
    </location>
</feature>
<accession>A0A8B9ICK6</accession>
<keyword evidence="6" id="KW-0472">Membrane</keyword>
<keyword evidence="3" id="KW-0812">Transmembrane</keyword>
<reference evidence="10" key="1">
    <citation type="submission" date="2025-08" db="UniProtKB">
        <authorList>
            <consortium name="Ensembl"/>
        </authorList>
    </citation>
    <scope>IDENTIFICATION</scope>
</reference>
<dbReference type="Pfam" id="PF09238">
    <property type="entry name" value="IL4Ra_N"/>
    <property type="match status" value="1"/>
</dbReference>
<proteinExistence type="predicted"/>
<keyword evidence="5" id="KW-1133">Transmembrane helix</keyword>
<evidence type="ECO:0000313" key="11">
    <source>
        <dbReference type="Proteomes" id="UP000694426"/>
    </source>
</evidence>
<keyword evidence="4 8" id="KW-0732">Signal</keyword>
<reference evidence="10" key="2">
    <citation type="submission" date="2025-09" db="UniProtKB">
        <authorList>
            <consortium name="Ensembl"/>
        </authorList>
    </citation>
    <scope>IDENTIFICATION</scope>
</reference>
<evidence type="ECO:0000259" key="9">
    <source>
        <dbReference type="Pfam" id="PF09238"/>
    </source>
</evidence>
<protein>
    <recommendedName>
        <fullName evidence="9">Interleukin-4 receptor alpha N-terminal domain-containing protein</fullName>
    </recommendedName>
</protein>
<dbReference type="AlphaFoldDB" id="A0A8B9ICK6"/>
<dbReference type="GO" id="GO:0004896">
    <property type="term" value="F:cytokine receptor activity"/>
    <property type="evidence" value="ECO:0007669"/>
    <property type="project" value="InterPro"/>
</dbReference>
<dbReference type="GO" id="GO:0002532">
    <property type="term" value="P:production of molecular mediator involved in inflammatory response"/>
    <property type="evidence" value="ECO:0007669"/>
    <property type="project" value="InterPro"/>
</dbReference>
<evidence type="ECO:0000256" key="1">
    <source>
        <dbReference type="ARBA" id="ARBA00004167"/>
    </source>
</evidence>
<keyword evidence="2" id="KW-0597">Phosphoprotein</keyword>
<evidence type="ECO:0000256" key="5">
    <source>
        <dbReference type="ARBA" id="ARBA00022989"/>
    </source>
</evidence>
<name>A0A8B9ICK6_9AVES</name>
<sequence>FGWLFLVLFVFTATGHIQEFGCFSDFAKELVCDWKVPAQTNCSKEFLLYYREEIFSPQNVCVPENGKESFTCTCTIYPDYFVSGLTYVLALQFNGTDMWNYSVTPALVGKTLFNLSPGHLVSGFAILADSSLMTPEWFFLIRC</sequence>
<dbReference type="SUPFAM" id="SSF49265">
    <property type="entry name" value="Fibronectin type III"/>
    <property type="match status" value="1"/>
</dbReference>
<evidence type="ECO:0000256" key="2">
    <source>
        <dbReference type="ARBA" id="ARBA00022553"/>
    </source>
</evidence>
<dbReference type="InterPro" id="IPR013783">
    <property type="entry name" value="Ig-like_fold"/>
</dbReference>
<evidence type="ECO:0000313" key="10">
    <source>
        <dbReference type="Ensembl" id="ENSABRP00000025642.1"/>
    </source>
</evidence>
<dbReference type="PANTHER" id="PTHR23037:SF32">
    <property type="entry name" value="INTERLEUKIN-4 RECEPTOR SUBUNIT ALPHA"/>
    <property type="match status" value="1"/>
</dbReference>
<feature type="chain" id="PRO_5034691657" description="Interleukin-4 receptor alpha N-terminal domain-containing protein" evidence="8">
    <location>
        <begin position="18"/>
        <end position="143"/>
    </location>
</feature>
<comment type="subcellular location">
    <subcellularLocation>
        <location evidence="1">Membrane</location>
        <topology evidence="1">Single-pass membrane protein</topology>
    </subcellularLocation>
</comment>
<keyword evidence="11" id="KW-1185">Reference proteome</keyword>
<evidence type="ECO:0000256" key="6">
    <source>
        <dbReference type="ARBA" id="ARBA00023136"/>
    </source>
</evidence>